<keyword evidence="2" id="KW-1133">Transmembrane helix</keyword>
<dbReference type="InterPro" id="IPR001024">
    <property type="entry name" value="PLAT/LH2_dom"/>
</dbReference>
<accession>A0A3B4ACX8</accession>
<dbReference type="Proteomes" id="UP000261520">
    <property type="component" value="Unplaced"/>
</dbReference>
<dbReference type="InterPro" id="IPR036392">
    <property type="entry name" value="PLAT/LH2_dom_sf"/>
</dbReference>
<dbReference type="SUPFAM" id="SSF49723">
    <property type="entry name" value="Lipase/lipooxygenase domain (PLAT/LH2 domain)"/>
    <property type="match status" value="1"/>
</dbReference>
<reference evidence="4" key="2">
    <citation type="submission" date="2025-09" db="UniProtKB">
        <authorList>
            <consortium name="Ensembl"/>
        </authorList>
    </citation>
    <scope>IDENTIFICATION</scope>
</reference>
<dbReference type="PROSITE" id="PS50095">
    <property type="entry name" value="PLAT"/>
    <property type="match status" value="1"/>
</dbReference>
<dbReference type="STRING" id="409849.ENSPMGP00000014922"/>
<keyword evidence="5" id="KW-1185">Reference proteome</keyword>
<evidence type="ECO:0000313" key="4">
    <source>
        <dbReference type="Ensembl" id="ENSPMGP00000014922.1"/>
    </source>
</evidence>
<keyword evidence="2" id="KW-0812">Transmembrane</keyword>
<dbReference type="Pfam" id="PF01477">
    <property type="entry name" value="PLAT"/>
    <property type="match status" value="1"/>
</dbReference>
<evidence type="ECO:0000256" key="1">
    <source>
        <dbReference type="PROSITE-ProRule" id="PRU00152"/>
    </source>
</evidence>
<evidence type="ECO:0000313" key="5">
    <source>
        <dbReference type="Proteomes" id="UP000261520"/>
    </source>
</evidence>
<evidence type="ECO:0000259" key="3">
    <source>
        <dbReference type="PROSITE" id="PS50095"/>
    </source>
</evidence>
<comment type="caution">
    <text evidence="1">Lacks conserved residue(s) required for the propagation of feature annotation.</text>
</comment>
<protein>
    <recommendedName>
        <fullName evidence="3">PLAT domain-containing protein</fullName>
    </recommendedName>
</protein>
<dbReference type="Ensembl" id="ENSPMGT00000015906.1">
    <property type="protein sequence ID" value="ENSPMGP00000014922.1"/>
    <property type="gene ID" value="ENSPMGG00000012226.1"/>
</dbReference>
<organism evidence="4 5">
    <name type="scientific">Periophthalmus magnuspinnatus</name>
    <dbReference type="NCBI Taxonomy" id="409849"/>
    <lineage>
        <taxon>Eukaryota</taxon>
        <taxon>Metazoa</taxon>
        <taxon>Chordata</taxon>
        <taxon>Craniata</taxon>
        <taxon>Vertebrata</taxon>
        <taxon>Euteleostomi</taxon>
        <taxon>Actinopterygii</taxon>
        <taxon>Neopterygii</taxon>
        <taxon>Teleostei</taxon>
        <taxon>Neoteleostei</taxon>
        <taxon>Acanthomorphata</taxon>
        <taxon>Gobiaria</taxon>
        <taxon>Gobiiformes</taxon>
        <taxon>Gobioidei</taxon>
        <taxon>Gobiidae</taxon>
        <taxon>Oxudercinae</taxon>
        <taxon>Periophthalmus</taxon>
    </lineage>
</organism>
<sequence>MPKYQVSVFTGNLAYASTFNNVFIKLVGNDRESDRIRLMGAGWFLVGLVSTILLAILTELYVSKFIISNRPNVSPFQKSTFIISCPASLGDLILVEVNKEELPLFPQDAWFVDKVEVTSPEGKLYKFPIFHWIDDGEVHRFREGTGQWNHTYK</sequence>
<evidence type="ECO:0000256" key="2">
    <source>
        <dbReference type="SAM" id="Phobius"/>
    </source>
</evidence>
<name>A0A3B4ACX8_9GOBI</name>
<dbReference type="Gene3D" id="2.60.60.20">
    <property type="entry name" value="PLAT/LH2 domain"/>
    <property type="match status" value="1"/>
</dbReference>
<proteinExistence type="predicted"/>
<keyword evidence="2" id="KW-0472">Membrane</keyword>
<reference evidence="4" key="1">
    <citation type="submission" date="2025-08" db="UniProtKB">
        <authorList>
            <consortium name="Ensembl"/>
        </authorList>
    </citation>
    <scope>IDENTIFICATION</scope>
</reference>
<feature type="transmembrane region" description="Helical" evidence="2">
    <location>
        <begin position="41"/>
        <end position="62"/>
    </location>
</feature>
<dbReference type="AlphaFoldDB" id="A0A3B4ACX8"/>
<feature type="domain" description="PLAT" evidence="3">
    <location>
        <begin position="2"/>
        <end position="147"/>
    </location>
</feature>